<sequence length="212" mass="23343">MEQPEQEQEQQSEMLSQGLLGMWQPMVAQLQDTLHEIVESQEELVARVSEESSNVATNKALEEVALVMSQVPTYTQKLVQIRKDMVSLHEKSNRMKKRAEKLALQQSTQAQRAAQQAEQERQRERRLQARPVEDVLPTQPAAIKKKTKKRTSTSSATSTGSTPAQDRGIIVVNPGPKAATTTTTNTANTSNTTTANTSNTTTTTAKGDEAPQ</sequence>
<dbReference type="GO" id="GO:0030133">
    <property type="term" value="C:transport vesicle"/>
    <property type="evidence" value="ECO:0007669"/>
    <property type="project" value="TreeGrafter"/>
</dbReference>
<dbReference type="STRING" id="946362.F2TY24"/>
<keyword evidence="3" id="KW-1185">Reference proteome</keyword>
<dbReference type="eggNOG" id="ENOG502RZNC">
    <property type="taxonomic scope" value="Eukaryota"/>
</dbReference>
<dbReference type="GO" id="GO:0031083">
    <property type="term" value="C:BLOC-1 complex"/>
    <property type="evidence" value="ECO:0007669"/>
    <property type="project" value="TreeGrafter"/>
</dbReference>
<dbReference type="PANTHER" id="PTHR31328:SF2">
    <property type="entry name" value="BIOGENESIS OF LYSOSOME-RELATED ORGANELLES COMPLEX 1 SUBUNIT 6"/>
    <property type="match status" value="1"/>
</dbReference>
<dbReference type="AlphaFoldDB" id="F2TY24"/>
<proteinExistence type="predicted"/>
<dbReference type="KEGG" id="sre:PTSG_00986"/>
<evidence type="ECO:0008006" key="4">
    <source>
        <dbReference type="Google" id="ProtNLM"/>
    </source>
</evidence>
<dbReference type="InterPro" id="IPR028119">
    <property type="entry name" value="Snapin/Pallidin/Snn1"/>
</dbReference>
<reference evidence="2" key="1">
    <citation type="submission" date="2009-08" db="EMBL/GenBank/DDBJ databases">
        <title>Annotation of Salpingoeca rosetta.</title>
        <authorList>
            <consortium name="The Broad Institute Genome Sequencing Platform"/>
            <person name="Russ C."/>
            <person name="Cuomo C."/>
            <person name="Burger G."/>
            <person name="Gray M.W."/>
            <person name="Holland P.W.H."/>
            <person name="King N."/>
            <person name="Lang F.B.F."/>
            <person name="Roger A.J."/>
            <person name="Ruiz-Trillo I."/>
            <person name="Young S.K."/>
            <person name="Zeng Q."/>
            <person name="Gargeya S."/>
            <person name="Alvarado L."/>
            <person name="Berlin A."/>
            <person name="Chapman S.B."/>
            <person name="Chen Z."/>
            <person name="Freedman E."/>
            <person name="Gellesch M."/>
            <person name="Goldberg J."/>
            <person name="Griggs A."/>
            <person name="Gujja S."/>
            <person name="Heilman E."/>
            <person name="Heiman D."/>
            <person name="Howarth C."/>
            <person name="Mehta T."/>
            <person name="Neiman D."/>
            <person name="Pearson M."/>
            <person name="Roberts A."/>
            <person name="Saif S."/>
            <person name="Shea T."/>
            <person name="Shenoy N."/>
            <person name="Sisk P."/>
            <person name="Stolte C."/>
            <person name="Sykes S."/>
            <person name="White J."/>
            <person name="Yandava C."/>
            <person name="Haas B."/>
            <person name="Nusbaum C."/>
            <person name="Birren B."/>
        </authorList>
    </citation>
    <scope>NUCLEOTIDE SEQUENCE [LARGE SCALE GENOMIC DNA]</scope>
    <source>
        <strain evidence="2">ATCC 50818</strain>
    </source>
</reference>
<evidence type="ECO:0000256" key="1">
    <source>
        <dbReference type="SAM" id="MobiDB-lite"/>
    </source>
</evidence>
<dbReference type="GeneID" id="16079053"/>
<dbReference type="Proteomes" id="UP000007799">
    <property type="component" value="Unassembled WGS sequence"/>
</dbReference>
<evidence type="ECO:0000313" key="2">
    <source>
        <dbReference type="EMBL" id="EGD76283.1"/>
    </source>
</evidence>
<dbReference type="EMBL" id="GL832956">
    <property type="protein sequence ID" value="EGD76283.1"/>
    <property type="molecule type" value="Genomic_DNA"/>
</dbReference>
<feature type="compositionally biased region" description="Low complexity" evidence="1">
    <location>
        <begin position="102"/>
        <end position="117"/>
    </location>
</feature>
<feature type="compositionally biased region" description="Low complexity" evidence="1">
    <location>
        <begin position="152"/>
        <end position="162"/>
    </location>
</feature>
<organism evidence="3">
    <name type="scientific">Salpingoeca rosetta (strain ATCC 50818 / BSB-021)</name>
    <dbReference type="NCBI Taxonomy" id="946362"/>
    <lineage>
        <taxon>Eukaryota</taxon>
        <taxon>Choanoflagellata</taxon>
        <taxon>Craspedida</taxon>
        <taxon>Salpingoecidae</taxon>
        <taxon>Salpingoeca</taxon>
    </lineage>
</organism>
<dbReference type="Pfam" id="PF14712">
    <property type="entry name" value="Snapin_Pallidin"/>
    <property type="match status" value="1"/>
</dbReference>
<dbReference type="OrthoDB" id="19659at2759"/>
<protein>
    <recommendedName>
        <fullName evidence="4">Biogenesis of lysosome-related organelles complex 1 subunit 6</fullName>
    </recommendedName>
</protein>
<dbReference type="RefSeq" id="XP_004998458.1">
    <property type="nucleotide sequence ID" value="XM_004998401.1"/>
</dbReference>
<dbReference type="InParanoid" id="F2TY24"/>
<feature type="region of interest" description="Disordered" evidence="1">
    <location>
        <begin position="89"/>
        <end position="212"/>
    </location>
</feature>
<feature type="compositionally biased region" description="Low complexity" evidence="1">
    <location>
        <begin position="178"/>
        <end position="205"/>
    </location>
</feature>
<gene>
    <name evidence="2" type="ORF">PTSG_00986</name>
</gene>
<evidence type="ECO:0000313" key="3">
    <source>
        <dbReference type="Proteomes" id="UP000007799"/>
    </source>
</evidence>
<accession>F2TY24</accession>
<dbReference type="PANTHER" id="PTHR31328">
    <property type="entry name" value="BIOGENESIS OF LYSOSOME-RELATED ORGANELLES COMPLEX 1 SUBUNIT 6"/>
    <property type="match status" value="1"/>
</dbReference>
<feature type="compositionally biased region" description="Basic and acidic residues" evidence="1">
    <location>
        <begin position="118"/>
        <end position="133"/>
    </location>
</feature>
<name>F2TY24_SALR5</name>
<dbReference type="OMA" id="SMHERMA"/>